<dbReference type="STRING" id="1133849.O3I_008410"/>
<dbReference type="Gene3D" id="1.25.40.10">
    <property type="entry name" value="Tetratricopeptide repeat domain"/>
    <property type="match status" value="2"/>
</dbReference>
<dbReference type="SMART" id="SM00862">
    <property type="entry name" value="Trans_reg_C"/>
    <property type="match status" value="1"/>
</dbReference>
<evidence type="ECO:0000256" key="1">
    <source>
        <dbReference type="ARBA" id="ARBA00005820"/>
    </source>
</evidence>
<dbReference type="eggNOG" id="COG3903">
    <property type="taxonomic scope" value="Bacteria"/>
</dbReference>
<dbReference type="Proteomes" id="UP000006304">
    <property type="component" value="Chromosome"/>
</dbReference>
<dbReference type="PANTHER" id="PTHR35807">
    <property type="entry name" value="TRANSCRIPTIONAL REGULATOR REDD-RELATED"/>
    <property type="match status" value="1"/>
</dbReference>
<dbReference type="PROSITE" id="PS51755">
    <property type="entry name" value="OMPR_PHOB"/>
    <property type="match status" value="1"/>
</dbReference>
<dbReference type="SMART" id="SM00382">
    <property type="entry name" value="AAA"/>
    <property type="match status" value="1"/>
</dbReference>
<dbReference type="InterPro" id="IPR005158">
    <property type="entry name" value="BTAD"/>
</dbReference>
<dbReference type="PANTHER" id="PTHR35807:SF1">
    <property type="entry name" value="TRANSCRIPTIONAL REGULATOR REDD"/>
    <property type="match status" value="1"/>
</dbReference>
<dbReference type="SUPFAM" id="SSF52540">
    <property type="entry name" value="P-loop containing nucleoside triphosphate hydrolases"/>
    <property type="match status" value="1"/>
</dbReference>
<dbReference type="InterPro" id="IPR011990">
    <property type="entry name" value="TPR-like_helical_dom_sf"/>
</dbReference>
<reference evidence="7 8" key="1">
    <citation type="journal article" date="2012" name="J. Bacteriol.">
        <title>Complete genome sequence of Nocardia brasiliensis HUJEG-1.</title>
        <authorList>
            <person name="Vera-Cabrera L."/>
            <person name="Ortiz-Lopez R."/>
            <person name="Elizondo-Gonzalez R."/>
            <person name="Perez-Maya A.A."/>
            <person name="Ocampo-Candiani J."/>
        </authorList>
    </citation>
    <scope>NUCLEOTIDE SEQUENCE [LARGE SCALE GENOMIC DNA]</scope>
    <source>
        <strain evidence="8">ATCC 700358</strain>
    </source>
</reference>
<dbReference type="SUPFAM" id="SSF48452">
    <property type="entry name" value="TPR-like"/>
    <property type="match status" value="2"/>
</dbReference>
<dbReference type="PRINTS" id="PR00364">
    <property type="entry name" value="DISEASERSIST"/>
</dbReference>
<dbReference type="InterPro" id="IPR027417">
    <property type="entry name" value="P-loop_NTPase"/>
</dbReference>
<evidence type="ECO:0000256" key="3">
    <source>
        <dbReference type="ARBA" id="ARBA00023125"/>
    </source>
</evidence>
<dbReference type="GO" id="GO:0043531">
    <property type="term" value="F:ADP binding"/>
    <property type="evidence" value="ECO:0007669"/>
    <property type="project" value="InterPro"/>
</dbReference>
<evidence type="ECO:0000313" key="8">
    <source>
        <dbReference type="Proteomes" id="UP000006304"/>
    </source>
</evidence>
<dbReference type="CDD" id="cd15831">
    <property type="entry name" value="BTAD"/>
    <property type="match status" value="1"/>
</dbReference>
<dbReference type="GO" id="GO:0003677">
    <property type="term" value="F:DNA binding"/>
    <property type="evidence" value="ECO:0007669"/>
    <property type="project" value="UniProtKB-UniRule"/>
</dbReference>
<keyword evidence="4" id="KW-0804">Transcription</keyword>
<dbReference type="Gene3D" id="1.10.10.10">
    <property type="entry name" value="Winged helix-like DNA-binding domain superfamily/Winged helix DNA-binding domain"/>
    <property type="match status" value="1"/>
</dbReference>
<dbReference type="HOGENOM" id="CLU_004665_2_0_11"/>
<dbReference type="GO" id="GO:0000160">
    <property type="term" value="P:phosphorelay signal transduction system"/>
    <property type="evidence" value="ECO:0007669"/>
    <property type="project" value="InterPro"/>
</dbReference>
<dbReference type="eggNOG" id="COG3629">
    <property type="taxonomic scope" value="Bacteria"/>
</dbReference>
<feature type="domain" description="OmpR/PhoB-type" evidence="6">
    <location>
        <begin position="1"/>
        <end position="102"/>
    </location>
</feature>
<comment type="similarity">
    <text evidence="1">Belongs to the AfsR/DnrI/RedD regulatory family.</text>
</comment>
<dbReference type="Pfam" id="PF00931">
    <property type="entry name" value="NB-ARC"/>
    <property type="match status" value="1"/>
</dbReference>
<evidence type="ECO:0000259" key="6">
    <source>
        <dbReference type="PROSITE" id="PS51755"/>
    </source>
</evidence>
<dbReference type="InterPro" id="IPR051677">
    <property type="entry name" value="AfsR-DnrI-RedD_regulator"/>
</dbReference>
<protein>
    <submittedName>
        <fullName evidence="7">Transcriptional regulator, SARP family protein</fullName>
    </submittedName>
</protein>
<dbReference type="InterPro" id="IPR016032">
    <property type="entry name" value="Sig_transdc_resp-reg_C-effctor"/>
</dbReference>
<dbReference type="AlphaFoldDB" id="K0ES41"/>
<name>K0ES41_NOCB7</name>
<dbReference type="InterPro" id="IPR003593">
    <property type="entry name" value="AAA+_ATPase"/>
</dbReference>
<evidence type="ECO:0000313" key="7">
    <source>
        <dbReference type="EMBL" id="AFT99644.1"/>
    </source>
</evidence>
<sequence>MDAADLSFTVLGRVTVRRGALTLASERLRTQAVLATLLFAAGRPLTAAQLVDAVWGEELPGDPIASLRSHVLLLRKLVEPDRVRRGAATVLVSVGDGYELRVPRESVDAFQAQSLAGAADKARAAGDFEQARAQLDEALALWRGEALAGVPGPLAADRRRHFSDLRTTLLEAGFEVDLQLGRHEQVIGELATASDEFPLRERLRGLRMTALYRCGRRSEALSVYTDTRRLLIDQLGIEPGPELAELHQRILDDDLAAPSTHVVRPRLRENVRPAQIPRGIADFTGRAALVDELCAALLPAGDTPPIVVLTGMGGVGKTTLATHVAREISAHFPDGQLYADLHSMDDRPAEPVGVLGAFLRALAVPDSDIPPTESERAALLRSMLTDRRMLLVLDNAGTLDQVRPLLPNGSGCAVLVTSRAVLPLPDATYRPIGVLSTAEARNLLERIVGTARIAAETAAADAVIAACGRLPLALRIIGARLVARPHWSMAAVARRLADERHRLPELRCGDLTVDACFAFGYRQLPAATARTFVALAVPAVPDLSAAAAASILGLGTAAAAQVCESLVDLGLLQSVGDDRYSYHDLLRLFAHTVDTEIDREEVLSCLLDYYLATAKNIVRHRYPGHRLDYVPPTAQPGPAIGTEAAAHAWLDTERTALIALHRQIAADHPALVPASVDVAMLISESVDPSAQSGQLADALRGLLSVAAGFDDRGTELRARVALGLILALDLGHGDDAVAVLEPVRKILRPNGSSLLLAFAEHLLGAAALSVGRAADAITHMAAAVEIFRDLDDPAWEGWACATLADRYGDAAQWDRAADAAERALRLAERLGGAAFESLARSQLGRVVLIRDHDPERAVAICADAVRTARGHGRRLLLGWALYRQAEVGLYGKHFDIAETAAAEAVSVLTEAADPIRRGHALDYRARALAALGRDIEAQQVRAQLAELAARIGRTPPAAAEFDVAGAGSTGRP</sequence>
<dbReference type="SUPFAM" id="SSF46894">
    <property type="entry name" value="C-terminal effector domain of the bipartite response regulators"/>
    <property type="match status" value="1"/>
</dbReference>
<dbReference type="EMBL" id="CP003876">
    <property type="protein sequence ID" value="AFT99644.1"/>
    <property type="molecule type" value="Genomic_DNA"/>
</dbReference>
<keyword evidence="3 5" id="KW-0238">DNA-binding</keyword>
<proteinExistence type="inferred from homology"/>
<organism evidence="7 8">
    <name type="scientific">Nocardia brasiliensis (strain ATCC 700358 / HUJEG-1)</name>
    <dbReference type="NCBI Taxonomy" id="1133849"/>
    <lineage>
        <taxon>Bacteria</taxon>
        <taxon>Bacillati</taxon>
        <taxon>Actinomycetota</taxon>
        <taxon>Actinomycetes</taxon>
        <taxon>Mycobacteriales</taxon>
        <taxon>Nocardiaceae</taxon>
        <taxon>Nocardia</taxon>
    </lineage>
</organism>
<feature type="DNA-binding region" description="OmpR/PhoB-type" evidence="5">
    <location>
        <begin position="1"/>
        <end position="102"/>
    </location>
</feature>
<dbReference type="GO" id="GO:0006355">
    <property type="term" value="P:regulation of DNA-templated transcription"/>
    <property type="evidence" value="ECO:0007669"/>
    <property type="project" value="InterPro"/>
</dbReference>
<dbReference type="InterPro" id="IPR002182">
    <property type="entry name" value="NB-ARC"/>
</dbReference>
<dbReference type="Pfam" id="PF03704">
    <property type="entry name" value="BTAD"/>
    <property type="match status" value="1"/>
</dbReference>
<evidence type="ECO:0000256" key="2">
    <source>
        <dbReference type="ARBA" id="ARBA00023015"/>
    </source>
</evidence>
<dbReference type="Gene3D" id="3.40.50.300">
    <property type="entry name" value="P-loop containing nucleotide triphosphate hydrolases"/>
    <property type="match status" value="1"/>
</dbReference>
<evidence type="ECO:0000256" key="5">
    <source>
        <dbReference type="PROSITE-ProRule" id="PRU01091"/>
    </source>
</evidence>
<dbReference type="KEGG" id="nbr:O3I_008410"/>
<dbReference type="InterPro" id="IPR001867">
    <property type="entry name" value="OmpR/PhoB-type_DNA-bd"/>
</dbReference>
<accession>K0ES41</accession>
<keyword evidence="8" id="KW-1185">Reference proteome</keyword>
<evidence type="ECO:0000256" key="4">
    <source>
        <dbReference type="ARBA" id="ARBA00023163"/>
    </source>
</evidence>
<keyword evidence="2" id="KW-0805">Transcription regulation</keyword>
<dbReference type="SMART" id="SM01043">
    <property type="entry name" value="BTAD"/>
    <property type="match status" value="1"/>
</dbReference>
<gene>
    <name evidence="7" type="ORF">O3I_008410</name>
</gene>
<dbReference type="InterPro" id="IPR036388">
    <property type="entry name" value="WH-like_DNA-bd_sf"/>
</dbReference>
<dbReference type="RefSeq" id="WP_014982500.1">
    <property type="nucleotide sequence ID" value="NC_018681.1"/>
</dbReference>